<feature type="compositionally biased region" description="Basic residues" evidence="1">
    <location>
        <begin position="660"/>
        <end position="686"/>
    </location>
</feature>
<gene>
    <name evidence="2" type="primary">LOC108050822</name>
</gene>
<name>A0A6P4FDN3_DRORH</name>
<dbReference type="AlphaFoldDB" id="A0A6P4FDN3"/>
<organism evidence="2">
    <name type="scientific">Drosophila rhopaloa</name>
    <name type="common">Fruit fly</name>
    <dbReference type="NCBI Taxonomy" id="1041015"/>
    <lineage>
        <taxon>Eukaryota</taxon>
        <taxon>Metazoa</taxon>
        <taxon>Ecdysozoa</taxon>
        <taxon>Arthropoda</taxon>
        <taxon>Hexapoda</taxon>
        <taxon>Insecta</taxon>
        <taxon>Pterygota</taxon>
        <taxon>Neoptera</taxon>
        <taxon>Endopterygota</taxon>
        <taxon>Diptera</taxon>
        <taxon>Brachycera</taxon>
        <taxon>Muscomorpha</taxon>
        <taxon>Ephydroidea</taxon>
        <taxon>Drosophilidae</taxon>
        <taxon>Drosophila</taxon>
        <taxon>Sophophora</taxon>
    </lineage>
</organism>
<dbReference type="RefSeq" id="XP_016988197.1">
    <property type="nucleotide sequence ID" value="XM_017132708.1"/>
</dbReference>
<dbReference type="RefSeq" id="XP_016988197.2">
    <property type="nucleotide sequence ID" value="XM_017132708.2"/>
</dbReference>
<dbReference type="InterPro" id="IPR036322">
    <property type="entry name" value="WD40_repeat_dom_sf"/>
</dbReference>
<dbReference type="OrthoDB" id="8195041at2759"/>
<feature type="region of interest" description="Disordered" evidence="1">
    <location>
        <begin position="26"/>
        <end position="52"/>
    </location>
</feature>
<dbReference type="SUPFAM" id="SSF50978">
    <property type="entry name" value="WD40 repeat-like"/>
    <property type="match status" value="1"/>
</dbReference>
<proteinExistence type="predicted"/>
<accession>A0A6P4FDN3</accession>
<sequence>MQTKKNHSTMPRCYRKALELAKLSAKLKSKTSDNDSNSDVDFLGDEDTENGLEPHKRLTLENLPHYSNPAVNTGTLGQLLHQLDEDEAQDFPSCSVTVPLPLFLAEDGQTPRLEACVQRCHVYDEWARQMLAYKASFDKGTKSMRQREKKQEQNIYDVSLFEMAEHIARQENAFFRDSYDYYYTGGNLNTLTFEKGVDLAMHVSGDKLRNLHISEINSEAELWHPLHSAKMDETSSELFELLPLDSWRSNNSHMLLARFLNEVSLYELKRKEDLESENYELLCQSKFSSKEIPFVSAAQSLGNANTLALAYQDRSLRFLDIVTQQDIAKHDVCLFKGLKQNTSTWAQLMPADGSAFHYISQPVLFTVDVRCDQPLNPCFASSVYSKNCETFSCLAKSSNPNLLYVASNHKLHCLDIRCLGKKLADRSVVTWNHQMTYPPTFMDTCSYDGSEYIALAGALPTDQRICQLKGHLAKSVDEMFSPAIPFAPPSLEEALIDARLRGFVDVYADLTERVKTCITGLRFHRLEETSDQAFAQLLTANSLGDVYCQRLNLRDEEEYEQEIRTGLHTTEAIRYYANLVHERVQRQTLRCTEVQSMPEIRDIFREGAKRSQPDEKPVIVEEIEIDYGIEDTEVSDNESQSSQEPKTTKPKSKVKEKPGKKTKKKLKRKTKKQKSTKPNFRKHKGINRGSWQKSAYQLSHYKDKFSLGLLDVWDMEEYDNTRDVNRDMLQERLQEKQLEPEHRMTSWLNQLPSHPEEQEETEGNPDLVPGTNLPKLYGAVAADYSEVLVLDTNGHIKEPPFSPKKESSFSLRHEHSVLLPGQNTIIECDFNPTPAKRPKIKHTKGF</sequence>
<feature type="compositionally biased region" description="Acidic residues" evidence="1">
    <location>
        <begin position="36"/>
        <end position="50"/>
    </location>
</feature>
<reference evidence="2" key="1">
    <citation type="submission" date="2025-08" db="UniProtKB">
        <authorList>
            <consortium name="RefSeq"/>
        </authorList>
    </citation>
    <scope>IDENTIFICATION</scope>
</reference>
<feature type="region of interest" description="Disordered" evidence="1">
    <location>
        <begin position="631"/>
        <end position="691"/>
    </location>
</feature>
<evidence type="ECO:0000256" key="1">
    <source>
        <dbReference type="SAM" id="MobiDB-lite"/>
    </source>
</evidence>
<protein>
    <submittedName>
        <fullName evidence="2">Uncharacterized protein LOC108050822</fullName>
    </submittedName>
</protein>
<evidence type="ECO:0000313" key="2">
    <source>
        <dbReference type="RefSeq" id="XP_016988197.1"/>
    </source>
</evidence>